<evidence type="ECO:0000256" key="1">
    <source>
        <dbReference type="ARBA" id="ARBA00004141"/>
    </source>
</evidence>
<keyword evidence="7" id="KW-0808">Transferase</keyword>
<dbReference type="AlphaFoldDB" id="A0A8D7ZZV3"/>
<evidence type="ECO:0000313" key="7">
    <source>
        <dbReference type="EMBL" id="CAG6447624.1"/>
    </source>
</evidence>
<feature type="transmembrane region" description="Helical" evidence="6">
    <location>
        <begin position="97"/>
        <end position="118"/>
    </location>
</feature>
<feature type="transmembrane region" description="Helical" evidence="6">
    <location>
        <begin position="251"/>
        <end position="276"/>
    </location>
</feature>
<keyword evidence="4 6" id="KW-0472">Membrane</keyword>
<keyword evidence="2 6" id="KW-0812">Transmembrane</keyword>
<dbReference type="InterPro" id="IPR051085">
    <property type="entry name" value="MB_O-acyltransferase"/>
</dbReference>
<protein>
    <submittedName>
        <fullName evidence="7">Protein-cysteine N-palmitoyltransferase Rasp</fullName>
    </submittedName>
</protein>
<sequence>MKIGSVQITIDTAVCVVFYVSCLFYSFYKNYLISNDTLQNYYYLEEGWSIFPGRRRDDYDWEWEIGKKSAVGNLWIFALHAILFEVVRIVRFRHVSAALAVFGSGAVLYVYGYKVLVIMLLQNVTFFAVSYSKSTVGLWLKALFWIAVINSVKLLYFYDQLNVLLGIDNDKLLEFSIIISWNVIKCTCFCIDRCKTKDDGSRYRLVDLLGYSFYFPLQLHGPVIIYDRFKDCLKVRSPFENLNTFQRAKQLVLQLLLCFFWALVMEAGQHFFYINIIQLDLKLLHKINLWVLYGCGYLMGQFFYVKYVVFYGIGIAFGRFDGVDMPQKPICIGRVHLYSDMWKFFDRGLYEFLFRYIYTQLCTKTSSGARKIMASSITFVFIYIWHGLYTFIMIWSTLNWICIVMEGFVKKFCGHSKQLAAFVGTHVFVLSVLSNFFFFAREEVGYIYLQRTYYENLNNYLALYAVAYCFFRTGEWIKSVEGDRRGPLKKAF</sequence>
<accession>A0A8D7ZZV3</accession>
<feature type="transmembrane region" description="Helical" evidence="6">
    <location>
        <begin position="421"/>
        <end position="440"/>
    </location>
</feature>
<dbReference type="Pfam" id="PF03062">
    <property type="entry name" value="MBOAT"/>
    <property type="match status" value="1"/>
</dbReference>
<dbReference type="EMBL" id="HBUE01009518">
    <property type="protein sequence ID" value="CAG6447624.1"/>
    <property type="molecule type" value="Transcribed_RNA"/>
</dbReference>
<dbReference type="GO" id="GO:0016020">
    <property type="term" value="C:membrane"/>
    <property type="evidence" value="ECO:0007669"/>
    <property type="project" value="UniProtKB-SubCell"/>
</dbReference>
<organism evidence="7">
    <name type="scientific">Culex pipiens</name>
    <name type="common">House mosquito</name>
    <dbReference type="NCBI Taxonomy" id="7175"/>
    <lineage>
        <taxon>Eukaryota</taxon>
        <taxon>Metazoa</taxon>
        <taxon>Ecdysozoa</taxon>
        <taxon>Arthropoda</taxon>
        <taxon>Hexapoda</taxon>
        <taxon>Insecta</taxon>
        <taxon>Pterygota</taxon>
        <taxon>Neoptera</taxon>
        <taxon>Endopterygota</taxon>
        <taxon>Diptera</taxon>
        <taxon>Nematocera</taxon>
        <taxon>Culicoidea</taxon>
        <taxon>Culicidae</taxon>
        <taxon>Culicinae</taxon>
        <taxon>Culicini</taxon>
        <taxon>Culex</taxon>
        <taxon>Culex</taxon>
    </lineage>
</organism>
<evidence type="ECO:0000256" key="6">
    <source>
        <dbReference type="SAM" id="Phobius"/>
    </source>
</evidence>
<feature type="transmembrane region" description="Helical" evidence="6">
    <location>
        <begin position="296"/>
        <end position="318"/>
    </location>
</feature>
<feature type="transmembrane region" description="Helical" evidence="6">
    <location>
        <begin position="70"/>
        <end position="90"/>
    </location>
</feature>
<feature type="transmembrane region" description="Helical" evidence="6">
    <location>
        <begin position="392"/>
        <end position="409"/>
    </location>
</feature>
<dbReference type="PANTHER" id="PTHR13285:SF18">
    <property type="entry name" value="PROTEIN-CYSTEINE N-PALMITOYLTRANSFERASE RASP"/>
    <property type="match status" value="1"/>
</dbReference>
<dbReference type="PANTHER" id="PTHR13285">
    <property type="entry name" value="ACYLTRANSFERASE"/>
    <property type="match status" value="1"/>
</dbReference>
<dbReference type="InterPro" id="IPR004299">
    <property type="entry name" value="MBOAT_fam"/>
</dbReference>
<proteinExistence type="inferred from homology"/>
<feature type="transmembrane region" description="Helical" evidence="6">
    <location>
        <begin position="12"/>
        <end position="28"/>
    </location>
</feature>
<dbReference type="GO" id="GO:0016409">
    <property type="term" value="F:palmitoyltransferase activity"/>
    <property type="evidence" value="ECO:0007669"/>
    <property type="project" value="TreeGrafter"/>
</dbReference>
<comment type="similarity">
    <text evidence="5">Belongs to the membrane-bound acyltransferase family. HHAT subfamily.</text>
</comment>
<evidence type="ECO:0000256" key="5">
    <source>
        <dbReference type="ARBA" id="ARBA00038268"/>
    </source>
</evidence>
<comment type="subcellular location">
    <subcellularLocation>
        <location evidence="1">Membrane</location>
        <topology evidence="1">Multi-pass membrane protein</topology>
    </subcellularLocation>
</comment>
<evidence type="ECO:0000256" key="2">
    <source>
        <dbReference type="ARBA" id="ARBA00022692"/>
    </source>
</evidence>
<dbReference type="EMBL" id="HBUE01312237">
    <property type="protein sequence ID" value="CAG6583758.1"/>
    <property type="molecule type" value="Transcribed_RNA"/>
</dbReference>
<keyword evidence="3 6" id="KW-1133">Transmembrane helix</keyword>
<evidence type="ECO:0000256" key="4">
    <source>
        <dbReference type="ARBA" id="ARBA00023136"/>
    </source>
</evidence>
<feature type="transmembrane region" description="Helical" evidence="6">
    <location>
        <begin position="138"/>
        <end position="158"/>
    </location>
</feature>
<dbReference type="EMBL" id="HBUE01205917">
    <property type="protein sequence ID" value="CAG6531886.1"/>
    <property type="molecule type" value="Transcribed_RNA"/>
</dbReference>
<evidence type="ECO:0000256" key="3">
    <source>
        <dbReference type="ARBA" id="ARBA00022989"/>
    </source>
</evidence>
<reference evidence="7" key="1">
    <citation type="submission" date="2021-05" db="EMBL/GenBank/DDBJ databases">
        <authorList>
            <person name="Alioto T."/>
            <person name="Alioto T."/>
            <person name="Gomez Garrido J."/>
        </authorList>
    </citation>
    <scope>NUCLEOTIDE SEQUENCE</scope>
</reference>
<dbReference type="GO" id="GO:0005783">
    <property type="term" value="C:endoplasmic reticulum"/>
    <property type="evidence" value="ECO:0007669"/>
    <property type="project" value="TreeGrafter"/>
</dbReference>
<name>A0A8D7ZZV3_CULPI</name>